<evidence type="ECO:0000256" key="1">
    <source>
        <dbReference type="SAM" id="MobiDB-lite"/>
    </source>
</evidence>
<proteinExistence type="predicted"/>
<dbReference type="OrthoDB" id="3796633at2759"/>
<feature type="transmembrane region" description="Helical" evidence="2">
    <location>
        <begin position="85"/>
        <end position="106"/>
    </location>
</feature>
<dbReference type="EMBL" id="KI968844">
    <property type="protein sequence ID" value="EUN21537.1"/>
    <property type="molecule type" value="Genomic_DNA"/>
</dbReference>
<accession>W7EBP4</accession>
<sequence>MPYCTAPVLQTGDKESRAVATPTLLHRVTTTIVDYFLPAPLRSEYCVISKTLTNNYYSCLCLFLVLVFAIAEFEQPGWFPRPEELSSAVVGFLGVGAIIFIVVALLEYVETHTWPWEDDGFVWPWEALLWGGTVYNDEEIDQSVTEHPGSFVAQVSPQVGTKKASSSEHEQANNSRQHMIIPPTPFLSSGLKPTNLSPLIRHSSGLLGESPTPPYPERSGIASGRRAANQGIMELFESTQ</sequence>
<keyword evidence="2" id="KW-0812">Transmembrane</keyword>
<feature type="region of interest" description="Disordered" evidence="1">
    <location>
        <begin position="202"/>
        <end position="225"/>
    </location>
</feature>
<keyword evidence="2" id="KW-1133">Transmembrane helix</keyword>
<keyword evidence="4" id="KW-1185">Reference proteome</keyword>
<evidence type="ECO:0000313" key="3">
    <source>
        <dbReference type="EMBL" id="EUN21537.1"/>
    </source>
</evidence>
<reference evidence="3 4" key="1">
    <citation type="journal article" date="2013" name="PLoS Genet.">
        <title>Comparative genome structure, secondary metabolite, and effector coding capacity across Cochliobolus pathogens.</title>
        <authorList>
            <person name="Condon B.J."/>
            <person name="Leng Y."/>
            <person name="Wu D."/>
            <person name="Bushley K.E."/>
            <person name="Ohm R.A."/>
            <person name="Otillar R."/>
            <person name="Martin J."/>
            <person name="Schackwitz W."/>
            <person name="Grimwood J."/>
            <person name="MohdZainudin N."/>
            <person name="Xue C."/>
            <person name="Wang R."/>
            <person name="Manning V.A."/>
            <person name="Dhillon B."/>
            <person name="Tu Z.J."/>
            <person name="Steffenson B.J."/>
            <person name="Salamov A."/>
            <person name="Sun H."/>
            <person name="Lowry S."/>
            <person name="LaButti K."/>
            <person name="Han J."/>
            <person name="Copeland A."/>
            <person name="Lindquist E."/>
            <person name="Barry K."/>
            <person name="Schmutz J."/>
            <person name="Baker S.E."/>
            <person name="Ciuffetti L.M."/>
            <person name="Grigoriev I.V."/>
            <person name="Zhong S."/>
            <person name="Turgeon B.G."/>
        </authorList>
    </citation>
    <scope>NUCLEOTIDE SEQUENCE [LARGE SCALE GENOMIC DNA]</scope>
    <source>
        <strain evidence="3 4">FI3</strain>
    </source>
</reference>
<feature type="transmembrane region" description="Helical" evidence="2">
    <location>
        <begin position="55"/>
        <end position="73"/>
    </location>
</feature>
<protein>
    <submittedName>
        <fullName evidence="3">Uncharacterized protein</fullName>
    </submittedName>
</protein>
<dbReference type="GeneID" id="26250413"/>
<dbReference type="Proteomes" id="UP000054337">
    <property type="component" value="Unassembled WGS sequence"/>
</dbReference>
<evidence type="ECO:0000313" key="4">
    <source>
        <dbReference type="Proteomes" id="UP000054337"/>
    </source>
</evidence>
<gene>
    <name evidence="3" type="ORF">COCVIDRAFT_113756</name>
</gene>
<dbReference type="HOGENOM" id="CLU_093251_0_0_1"/>
<organism evidence="3 4">
    <name type="scientific">Bipolaris victoriae (strain FI3)</name>
    <name type="common">Victoria blight of oats agent</name>
    <name type="synonym">Cochliobolus victoriae</name>
    <dbReference type="NCBI Taxonomy" id="930091"/>
    <lineage>
        <taxon>Eukaryota</taxon>
        <taxon>Fungi</taxon>
        <taxon>Dikarya</taxon>
        <taxon>Ascomycota</taxon>
        <taxon>Pezizomycotina</taxon>
        <taxon>Dothideomycetes</taxon>
        <taxon>Pleosporomycetidae</taxon>
        <taxon>Pleosporales</taxon>
        <taxon>Pleosporineae</taxon>
        <taxon>Pleosporaceae</taxon>
        <taxon>Bipolaris</taxon>
    </lineage>
</organism>
<name>W7EBP4_BIPV3</name>
<evidence type="ECO:0000256" key="2">
    <source>
        <dbReference type="SAM" id="Phobius"/>
    </source>
</evidence>
<dbReference type="RefSeq" id="XP_014551111.1">
    <property type="nucleotide sequence ID" value="XM_014695625.1"/>
</dbReference>
<keyword evidence="2" id="KW-0472">Membrane</keyword>
<dbReference type="AlphaFoldDB" id="W7EBP4"/>